<evidence type="ECO:0000313" key="2">
    <source>
        <dbReference type="Proteomes" id="UP000092460"/>
    </source>
</evidence>
<protein>
    <submittedName>
        <fullName evidence="1">Uncharacterized protein</fullName>
    </submittedName>
</protein>
<dbReference type="VEuPathDB" id="VectorBase:GPPI044128"/>
<proteinExistence type="predicted"/>
<reference evidence="1" key="2">
    <citation type="submission" date="2020-05" db="UniProtKB">
        <authorList>
            <consortium name="EnsemblMetazoa"/>
        </authorList>
    </citation>
    <scope>IDENTIFICATION</scope>
    <source>
        <strain evidence="1">IAEA</strain>
    </source>
</reference>
<organism evidence="1 2">
    <name type="scientific">Glossina palpalis gambiensis</name>
    <dbReference type="NCBI Taxonomy" id="67801"/>
    <lineage>
        <taxon>Eukaryota</taxon>
        <taxon>Metazoa</taxon>
        <taxon>Ecdysozoa</taxon>
        <taxon>Arthropoda</taxon>
        <taxon>Hexapoda</taxon>
        <taxon>Insecta</taxon>
        <taxon>Pterygota</taxon>
        <taxon>Neoptera</taxon>
        <taxon>Endopterygota</taxon>
        <taxon>Diptera</taxon>
        <taxon>Brachycera</taxon>
        <taxon>Muscomorpha</taxon>
        <taxon>Hippoboscoidea</taxon>
        <taxon>Glossinidae</taxon>
        <taxon>Glossina</taxon>
    </lineage>
</organism>
<name>A0A1B0BYB3_9MUSC</name>
<keyword evidence="2" id="KW-1185">Reference proteome</keyword>
<dbReference type="AlphaFoldDB" id="A0A1B0BYB3"/>
<evidence type="ECO:0000313" key="1">
    <source>
        <dbReference type="EnsemblMetazoa" id="GPPI044128-PA"/>
    </source>
</evidence>
<dbReference type="Proteomes" id="UP000092460">
    <property type="component" value="Unassembled WGS sequence"/>
</dbReference>
<accession>A0A1B0BYB3</accession>
<dbReference type="EnsemblMetazoa" id="GPPI044128-RA">
    <property type="protein sequence ID" value="GPPI044128-PA"/>
    <property type="gene ID" value="GPPI044128"/>
</dbReference>
<reference evidence="2" key="1">
    <citation type="submission" date="2015-01" db="EMBL/GenBank/DDBJ databases">
        <authorList>
            <person name="Aksoy S."/>
            <person name="Warren W."/>
            <person name="Wilson R.K."/>
        </authorList>
    </citation>
    <scope>NUCLEOTIDE SEQUENCE [LARGE SCALE GENOMIC DNA]</scope>
    <source>
        <strain evidence="2">IAEA</strain>
    </source>
</reference>
<dbReference type="EMBL" id="JXJN01022583">
    <property type="status" value="NOT_ANNOTATED_CDS"/>
    <property type="molecule type" value="Genomic_DNA"/>
</dbReference>
<sequence>MVSSRDLKNLLKAYDYCIDEDHRTFFLKMIDELRIYNNLFTSPYDSWINCIKTKNTCNKLAQKLSNLYNRKNSATYPHKLTCKENKKYHENSAKLNHIIKLLFLREMSIEIE</sequence>